<dbReference type="GO" id="GO:0016579">
    <property type="term" value="P:protein deubiquitination"/>
    <property type="evidence" value="ECO:0007669"/>
    <property type="project" value="TreeGrafter"/>
</dbReference>
<evidence type="ECO:0000313" key="12">
    <source>
        <dbReference type="Proteomes" id="UP001303473"/>
    </source>
</evidence>
<evidence type="ECO:0000256" key="5">
    <source>
        <dbReference type="ARBA" id="ARBA00022801"/>
    </source>
</evidence>
<feature type="active site" description="Proton donor" evidence="7">
    <location>
        <position position="284"/>
    </location>
</feature>
<keyword evidence="3 7" id="KW-0645">Protease</keyword>
<reference evidence="12" key="1">
    <citation type="journal article" date="2023" name="Mol. Phylogenet. Evol.">
        <title>Genome-scale phylogeny and comparative genomics of the fungal order Sordariales.</title>
        <authorList>
            <person name="Hensen N."/>
            <person name="Bonometti L."/>
            <person name="Westerberg I."/>
            <person name="Brannstrom I.O."/>
            <person name="Guillou S."/>
            <person name="Cros-Aarteil S."/>
            <person name="Calhoun S."/>
            <person name="Haridas S."/>
            <person name="Kuo A."/>
            <person name="Mondo S."/>
            <person name="Pangilinan J."/>
            <person name="Riley R."/>
            <person name="LaButti K."/>
            <person name="Andreopoulos B."/>
            <person name="Lipzen A."/>
            <person name="Chen C."/>
            <person name="Yan M."/>
            <person name="Daum C."/>
            <person name="Ng V."/>
            <person name="Clum A."/>
            <person name="Steindorff A."/>
            <person name="Ohm R.A."/>
            <person name="Martin F."/>
            <person name="Silar P."/>
            <person name="Natvig D.O."/>
            <person name="Lalanne C."/>
            <person name="Gautier V."/>
            <person name="Ament-Velasquez S.L."/>
            <person name="Kruys A."/>
            <person name="Hutchinson M.I."/>
            <person name="Powell A.J."/>
            <person name="Barry K."/>
            <person name="Miller A.N."/>
            <person name="Grigoriev I.V."/>
            <person name="Debuchy R."/>
            <person name="Gladieux P."/>
            <person name="Hiltunen Thoren M."/>
            <person name="Johannesson H."/>
        </authorList>
    </citation>
    <scope>NUCLEOTIDE SEQUENCE [LARGE SCALE GENOMIC DNA]</scope>
    <source>
        <strain evidence="12">CBS 340.73</strain>
    </source>
</reference>
<protein>
    <recommendedName>
        <fullName evidence="8">Ubiquitin carboxyl-terminal hydrolase</fullName>
        <ecNumber evidence="8">3.4.19.12</ecNumber>
    </recommendedName>
</protein>
<feature type="region of interest" description="Disordered" evidence="9">
    <location>
        <begin position="1"/>
        <end position="77"/>
    </location>
</feature>
<dbReference type="Pfam" id="PF01088">
    <property type="entry name" value="Peptidase_C12"/>
    <property type="match status" value="1"/>
</dbReference>
<feature type="compositionally biased region" description="Basic and acidic residues" evidence="9">
    <location>
        <begin position="10"/>
        <end position="23"/>
    </location>
</feature>
<dbReference type="AlphaFoldDB" id="A0AAN6N9L4"/>
<dbReference type="PANTHER" id="PTHR10589:SF16">
    <property type="entry name" value="UBIQUITIN CARBOXYL-TERMINAL HYDROLASE ISOZYME L5"/>
    <property type="match status" value="1"/>
</dbReference>
<proteinExistence type="inferred from homology"/>
<dbReference type="InterPro" id="IPR036959">
    <property type="entry name" value="Peptidase_C12_UCH_sf"/>
</dbReference>
<feature type="compositionally biased region" description="Basic and acidic residues" evidence="9">
    <location>
        <begin position="560"/>
        <end position="570"/>
    </location>
</feature>
<keyword evidence="12" id="KW-1185">Reference proteome</keyword>
<evidence type="ECO:0000256" key="8">
    <source>
        <dbReference type="RuleBase" id="RU361215"/>
    </source>
</evidence>
<feature type="domain" description="UCH catalytic" evidence="10">
    <location>
        <begin position="103"/>
        <end position="346"/>
    </location>
</feature>
<evidence type="ECO:0000256" key="6">
    <source>
        <dbReference type="ARBA" id="ARBA00022807"/>
    </source>
</evidence>
<name>A0AAN6N9L4_9PEZI</name>
<keyword evidence="4 7" id="KW-0833">Ubl conjugation pathway</keyword>
<comment type="caution">
    <text evidence="11">The sequence shown here is derived from an EMBL/GenBank/DDBJ whole genome shotgun (WGS) entry which is preliminary data.</text>
</comment>
<keyword evidence="6 7" id="KW-0788">Thiol protease</keyword>
<dbReference type="GO" id="GO:0006511">
    <property type="term" value="P:ubiquitin-dependent protein catabolic process"/>
    <property type="evidence" value="ECO:0007669"/>
    <property type="project" value="UniProtKB-UniRule"/>
</dbReference>
<dbReference type="EC" id="3.4.19.12" evidence="8"/>
<dbReference type="GO" id="GO:0005737">
    <property type="term" value="C:cytoplasm"/>
    <property type="evidence" value="ECO:0007669"/>
    <property type="project" value="TreeGrafter"/>
</dbReference>
<feature type="compositionally biased region" description="Basic and acidic residues" evidence="9">
    <location>
        <begin position="35"/>
        <end position="56"/>
    </location>
</feature>
<dbReference type="Proteomes" id="UP001303473">
    <property type="component" value="Unassembled WGS sequence"/>
</dbReference>
<dbReference type="PANTHER" id="PTHR10589">
    <property type="entry name" value="UBIQUITIN CARBOXYL-TERMINAL HYDROLASE"/>
    <property type="match status" value="1"/>
</dbReference>
<feature type="region of interest" description="Disordered" evidence="9">
    <location>
        <begin position="251"/>
        <end position="277"/>
    </location>
</feature>
<feature type="site" description="Important for enzyme activity" evidence="7">
    <location>
        <position position="299"/>
    </location>
</feature>
<accession>A0AAN6N9L4</accession>
<comment type="catalytic activity">
    <reaction evidence="1 7 8">
        <text>Thiol-dependent hydrolysis of ester, thioester, amide, peptide and isopeptide bonds formed by the C-terminal Gly of ubiquitin (a 76-residue protein attached to proteins as an intracellular targeting signal).</text>
        <dbReference type="EC" id="3.4.19.12"/>
    </reaction>
</comment>
<feature type="active site" description="Nucleophile" evidence="7">
    <location>
        <position position="181"/>
    </location>
</feature>
<dbReference type="FunFam" id="3.40.532.10:FF:000010">
    <property type="entry name" value="Ubiquitin carboxyl-terminal hydrolase"/>
    <property type="match status" value="1"/>
</dbReference>
<feature type="compositionally biased region" description="Polar residues" evidence="9">
    <location>
        <begin position="524"/>
        <end position="543"/>
    </location>
</feature>
<evidence type="ECO:0000256" key="9">
    <source>
        <dbReference type="SAM" id="MobiDB-lite"/>
    </source>
</evidence>
<evidence type="ECO:0000259" key="10">
    <source>
        <dbReference type="PROSITE" id="PS52048"/>
    </source>
</evidence>
<feature type="region of interest" description="Disordered" evidence="9">
    <location>
        <begin position="502"/>
        <end position="570"/>
    </location>
</feature>
<dbReference type="EMBL" id="MU853786">
    <property type="protein sequence ID" value="KAK3941201.1"/>
    <property type="molecule type" value="Genomic_DNA"/>
</dbReference>
<dbReference type="PROSITE" id="PS52049">
    <property type="entry name" value="ULD"/>
    <property type="match status" value="1"/>
</dbReference>
<comment type="similarity">
    <text evidence="2 7 8">Belongs to the peptidase C12 family.</text>
</comment>
<dbReference type="SUPFAM" id="SSF54001">
    <property type="entry name" value="Cysteine proteinases"/>
    <property type="match status" value="1"/>
</dbReference>
<dbReference type="PROSITE" id="PS52048">
    <property type="entry name" value="UCH_DOMAIN"/>
    <property type="match status" value="1"/>
</dbReference>
<evidence type="ECO:0000313" key="11">
    <source>
        <dbReference type="EMBL" id="KAK3941201.1"/>
    </source>
</evidence>
<dbReference type="PRINTS" id="PR00707">
    <property type="entry name" value="UBCTHYDRLASE"/>
</dbReference>
<evidence type="ECO:0000256" key="4">
    <source>
        <dbReference type="ARBA" id="ARBA00022786"/>
    </source>
</evidence>
<evidence type="ECO:0000256" key="7">
    <source>
        <dbReference type="PROSITE-ProRule" id="PRU01393"/>
    </source>
</evidence>
<evidence type="ECO:0000256" key="2">
    <source>
        <dbReference type="ARBA" id="ARBA00009326"/>
    </source>
</evidence>
<feature type="site" description="Transition state stabilizer" evidence="7">
    <location>
        <position position="175"/>
    </location>
</feature>
<evidence type="ECO:0000256" key="1">
    <source>
        <dbReference type="ARBA" id="ARBA00000707"/>
    </source>
</evidence>
<organism evidence="11 12">
    <name type="scientific">Diplogelasinospora grovesii</name>
    <dbReference type="NCBI Taxonomy" id="303347"/>
    <lineage>
        <taxon>Eukaryota</taxon>
        <taxon>Fungi</taxon>
        <taxon>Dikarya</taxon>
        <taxon>Ascomycota</taxon>
        <taxon>Pezizomycotina</taxon>
        <taxon>Sordariomycetes</taxon>
        <taxon>Sordariomycetidae</taxon>
        <taxon>Sordariales</taxon>
        <taxon>Diplogelasinosporaceae</taxon>
        <taxon>Diplogelasinospora</taxon>
    </lineage>
</organism>
<evidence type="ECO:0000256" key="3">
    <source>
        <dbReference type="ARBA" id="ARBA00022670"/>
    </source>
</evidence>
<dbReference type="InterPro" id="IPR038765">
    <property type="entry name" value="Papain-like_cys_pep_sf"/>
</dbReference>
<keyword evidence="5 7" id="KW-0378">Hydrolase</keyword>
<sequence>MAEEQSPVTGERKNGDANGDVHDTPQPARRSGRIRRLEASKMEKVDNASETSRAEEATTPAKATPTRRHPKRQTAPEYFDVPENILEESLAPWKEKELSEWRSWIEVESDPALFNGILHRLGVQEADIKEVFSIDEESLANIPQPVLGLVFLFQYFAEESSEVTEEGQNLWFANQTISDACGTIALLNIVMNAEGLDLGARLERFKQDTLDLAPPLRGNMISNSSWIRTAHNSSARRMDLLNAALSLQNQVDNGKKKKKRARASSARKEGKGKTTKPTSDAAFHFIAYVPHGNHVWQLDGLETRPHRIGEIEKGTPWTDVARPVIQARMMQYEEEQLQFSLLALCKDRLVPLRRELAVNIRCIEYLEKSWRGNPAWVALEAEELNVLTSSRSEKLRQYGIAPDGDVKVLSHKAPKFTEFKTMISGARLGGELPLSLDIREELCKEQMSIRAAYVKEKVQFIYESKTMIPGRHKDFSPAIHEWVKRLAEKGVLEDLAQEAQLHNGHATPDLSDLSAYDPPYKRQATPSPSSNMPTTHNPSSEKQPTPGRPATTERGGQFKTPEKVRKTTNS</sequence>
<dbReference type="Gene3D" id="3.40.532.10">
    <property type="entry name" value="Peptidase C12, ubiquitin carboxyl-terminal hydrolase"/>
    <property type="match status" value="1"/>
</dbReference>
<dbReference type="GO" id="GO:0004843">
    <property type="term" value="F:cysteine-type deubiquitinase activity"/>
    <property type="evidence" value="ECO:0007669"/>
    <property type="project" value="UniProtKB-UniRule"/>
</dbReference>
<dbReference type="InterPro" id="IPR001578">
    <property type="entry name" value="Peptidase_C12_UCH"/>
</dbReference>
<gene>
    <name evidence="11" type="ORF">QBC46DRAFT_312209</name>
</gene>